<accession>A0ABW0F4N2</accession>
<comment type="caution">
    <text evidence="2">The sequence shown here is derived from an EMBL/GenBank/DDBJ whole genome shotgun (WGS) entry which is preliminary data.</text>
</comment>
<dbReference type="Gene3D" id="3.90.226.10">
    <property type="entry name" value="2-enoyl-CoA Hydratase, Chain A, domain 1"/>
    <property type="match status" value="1"/>
</dbReference>
<comment type="similarity">
    <text evidence="1">Belongs to the enoyl-CoA hydratase/isomerase family.</text>
</comment>
<evidence type="ECO:0000313" key="3">
    <source>
        <dbReference type="Proteomes" id="UP001595976"/>
    </source>
</evidence>
<proteinExistence type="inferred from homology"/>
<evidence type="ECO:0000313" key="2">
    <source>
        <dbReference type="EMBL" id="MFC5293524.1"/>
    </source>
</evidence>
<dbReference type="Pfam" id="PF00378">
    <property type="entry name" value="ECH_1"/>
    <property type="match status" value="1"/>
</dbReference>
<protein>
    <submittedName>
        <fullName evidence="2">Enoyl-CoA hydratase/isomerase family protein</fullName>
    </submittedName>
</protein>
<dbReference type="SUPFAM" id="SSF52096">
    <property type="entry name" value="ClpP/crotonase"/>
    <property type="match status" value="1"/>
</dbReference>
<organism evidence="2 3">
    <name type="scientific">Bosea minatitlanensis</name>
    <dbReference type="NCBI Taxonomy" id="128782"/>
    <lineage>
        <taxon>Bacteria</taxon>
        <taxon>Pseudomonadati</taxon>
        <taxon>Pseudomonadota</taxon>
        <taxon>Alphaproteobacteria</taxon>
        <taxon>Hyphomicrobiales</taxon>
        <taxon>Boseaceae</taxon>
        <taxon>Bosea</taxon>
    </lineage>
</organism>
<dbReference type="CDD" id="cd06558">
    <property type="entry name" value="crotonase-like"/>
    <property type="match status" value="1"/>
</dbReference>
<dbReference type="PANTHER" id="PTHR42964">
    <property type="entry name" value="ENOYL-COA HYDRATASE"/>
    <property type="match status" value="1"/>
</dbReference>
<gene>
    <name evidence="2" type="ORF">ACFPK2_11045</name>
</gene>
<evidence type="ECO:0000256" key="1">
    <source>
        <dbReference type="ARBA" id="ARBA00005254"/>
    </source>
</evidence>
<dbReference type="PANTHER" id="PTHR42964:SF1">
    <property type="entry name" value="POLYKETIDE BIOSYNTHESIS ENOYL-COA HYDRATASE PKSH-RELATED"/>
    <property type="match status" value="1"/>
</dbReference>
<dbReference type="RefSeq" id="WP_158443942.1">
    <property type="nucleotide sequence ID" value="NZ_JAOAOS010000013.1"/>
</dbReference>
<name>A0ABW0F4N2_9HYPH</name>
<dbReference type="InterPro" id="IPR029045">
    <property type="entry name" value="ClpP/crotonase-like_dom_sf"/>
</dbReference>
<keyword evidence="3" id="KW-1185">Reference proteome</keyword>
<dbReference type="InterPro" id="IPR051683">
    <property type="entry name" value="Enoyl-CoA_Hydratase/Isomerase"/>
</dbReference>
<dbReference type="InterPro" id="IPR001753">
    <property type="entry name" value="Enoyl-CoA_hydra/iso"/>
</dbReference>
<dbReference type="Proteomes" id="UP001595976">
    <property type="component" value="Unassembled WGS sequence"/>
</dbReference>
<dbReference type="EMBL" id="JBHSLI010000004">
    <property type="protein sequence ID" value="MFC5293524.1"/>
    <property type="molecule type" value="Genomic_DNA"/>
</dbReference>
<sequence length="271" mass="28690">MIEFPGAGDDLIQLEDRGAYALLRFNRPDKRNAMNSAARKAFLARLAQLHGTHKVVVLTGNGPGFCSGVDLKEAAAAEAAGTDYDREALEREWMSVLLAIHRHPAVFIAAVNGFALGGGSSLIHVCDLAIAADEAEIGMPEMGFGTYPGMAGPATQLRLLPKHAAYMILTASRIDGRTAERWGMVNKSVPLARLLDEADALARRIGQFDTTALAESRKALGLVPGQISDLAGGFELGLSVNAGIRARSSARRDGLGRFAAGEKNPGQGRQS</sequence>
<reference evidence="3" key="1">
    <citation type="journal article" date="2019" name="Int. J. Syst. Evol. Microbiol.">
        <title>The Global Catalogue of Microorganisms (GCM) 10K type strain sequencing project: providing services to taxonomists for standard genome sequencing and annotation.</title>
        <authorList>
            <consortium name="The Broad Institute Genomics Platform"/>
            <consortium name="The Broad Institute Genome Sequencing Center for Infectious Disease"/>
            <person name="Wu L."/>
            <person name="Ma J."/>
        </authorList>
    </citation>
    <scope>NUCLEOTIDE SEQUENCE [LARGE SCALE GENOMIC DNA]</scope>
    <source>
        <strain evidence="3">CGMCC 1.15643</strain>
    </source>
</reference>